<sequence>MSRDDLGKLLLRVTVGVLILLHGIAKIRYGIGGIERMLIANNMPGFLAWGVYIGEVIAPVLMILGFYARAGGLIVAMNMVIALLLAHSNQIGSFNAQGIWALELQGMFLIGALTVGLIGAGRYSLGGDGGPWN</sequence>
<dbReference type="InterPro" id="IPR051907">
    <property type="entry name" value="DoxX-like_oxidoreductase"/>
</dbReference>
<reference evidence="8 10" key="1">
    <citation type="submission" date="2018-05" db="EMBL/GenBank/DDBJ databases">
        <title>Genome Sequence of an Efficient Indole-Degrading Bacterium, Alcaligenes sp.YBY.</title>
        <authorList>
            <person name="Yang B."/>
        </authorList>
    </citation>
    <scope>NUCLEOTIDE SEQUENCE [LARGE SCALE GENOMIC DNA]</scope>
    <source>
        <strain evidence="8 10">YBY</strain>
    </source>
</reference>
<evidence type="ECO:0000256" key="4">
    <source>
        <dbReference type="ARBA" id="ARBA00022692"/>
    </source>
</evidence>
<keyword evidence="4 7" id="KW-0812">Transmembrane</keyword>
<feature type="transmembrane region" description="Helical" evidence="7">
    <location>
        <begin position="99"/>
        <end position="123"/>
    </location>
</feature>
<dbReference type="GO" id="GO:0005886">
    <property type="term" value="C:plasma membrane"/>
    <property type="evidence" value="ECO:0007669"/>
    <property type="project" value="UniProtKB-SubCell"/>
</dbReference>
<accession>A0A0M7C2J4</accession>
<dbReference type="Pfam" id="PF07681">
    <property type="entry name" value="DoxX"/>
    <property type="match status" value="1"/>
</dbReference>
<feature type="transmembrane region" description="Helical" evidence="7">
    <location>
        <begin position="6"/>
        <end position="25"/>
    </location>
</feature>
<evidence type="ECO:0000313" key="9">
    <source>
        <dbReference type="EMBL" id="UPL20582.1"/>
    </source>
</evidence>
<dbReference type="KEGG" id="afa:UZ73_06105"/>
<dbReference type="AlphaFoldDB" id="A0A0A2N613"/>
<evidence type="ECO:0000256" key="2">
    <source>
        <dbReference type="ARBA" id="ARBA00006679"/>
    </source>
</evidence>
<evidence type="ECO:0000313" key="8">
    <source>
        <dbReference type="EMBL" id="PWE14493.1"/>
    </source>
</evidence>
<dbReference type="Proteomes" id="UP000245216">
    <property type="component" value="Unassembled WGS sequence"/>
</dbReference>
<keyword evidence="6 7" id="KW-0472">Membrane</keyword>
<dbReference type="eggNOG" id="COG2259">
    <property type="taxonomic scope" value="Bacteria"/>
</dbReference>
<reference evidence="9" key="3">
    <citation type="submission" date="2022-04" db="EMBL/GenBank/DDBJ databases">
        <title>Genomic mining of Alcaligenes faecalis D334 producing ectoin and derivatives.</title>
        <authorList>
            <person name="Doan V.T."/>
            <person name="Quach N.T."/>
            <person name="Vu T.-H.-N."/>
            <person name="Phi Q.-T."/>
        </authorList>
    </citation>
    <scope>NUCLEOTIDE SEQUENCE</scope>
    <source>
        <strain evidence="9">D334</strain>
    </source>
</reference>
<organism evidence="8 10">
    <name type="scientific">Alcaligenes faecalis</name>
    <dbReference type="NCBI Taxonomy" id="511"/>
    <lineage>
        <taxon>Bacteria</taxon>
        <taxon>Pseudomonadati</taxon>
        <taxon>Pseudomonadota</taxon>
        <taxon>Betaproteobacteria</taxon>
        <taxon>Burkholderiales</taxon>
        <taxon>Alcaligenaceae</taxon>
        <taxon>Alcaligenes</taxon>
    </lineage>
</organism>
<dbReference type="PANTHER" id="PTHR33452:SF1">
    <property type="entry name" value="INNER MEMBRANE PROTEIN YPHA-RELATED"/>
    <property type="match status" value="1"/>
</dbReference>
<dbReference type="GeneID" id="96774407"/>
<proteinExistence type="inferred from homology"/>
<dbReference type="PANTHER" id="PTHR33452">
    <property type="entry name" value="OXIDOREDUCTASE CATD-RELATED"/>
    <property type="match status" value="1"/>
</dbReference>
<dbReference type="STRING" id="511.UZ73_06105"/>
<comment type="subcellular location">
    <subcellularLocation>
        <location evidence="1">Cell membrane</location>
        <topology evidence="1">Multi-pass membrane protein</topology>
    </subcellularLocation>
</comment>
<keyword evidence="5 7" id="KW-1133">Transmembrane helix</keyword>
<dbReference type="OrthoDB" id="280866at2"/>
<accession>A0A0A2N613</accession>
<dbReference type="Proteomes" id="UP000830925">
    <property type="component" value="Chromosome"/>
</dbReference>
<comment type="similarity">
    <text evidence="2">Belongs to the DoxX family.</text>
</comment>
<evidence type="ECO:0000313" key="10">
    <source>
        <dbReference type="Proteomes" id="UP000245216"/>
    </source>
</evidence>
<reference evidence="8 10" key="2">
    <citation type="submission" date="2018-05" db="EMBL/GenBank/DDBJ databases">
        <authorList>
            <person name="Lanie J.A."/>
            <person name="Ng W.-L."/>
            <person name="Kazmierczak K.M."/>
            <person name="Andrzejewski T.M."/>
            <person name="Davidsen T.M."/>
            <person name="Wayne K.J."/>
            <person name="Tettelin H."/>
            <person name="Glass J.I."/>
            <person name="Rusch D."/>
            <person name="Podicherti R."/>
            <person name="Tsui H.-C.T."/>
            <person name="Winkler M.E."/>
        </authorList>
    </citation>
    <scope>NUCLEOTIDE SEQUENCE [LARGE SCALE GENOMIC DNA]</scope>
    <source>
        <strain evidence="8 10">YBY</strain>
    </source>
</reference>
<feature type="transmembrane region" description="Helical" evidence="7">
    <location>
        <begin position="70"/>
        <end position="87"/>
    </location>
</feature>
<evidence type="ECO:0000256" key="3">
    <source>
        <dbReference type="ARBA" id="ARBA00022475"/>
    </source>
</evidence>
<name>A0A0A2N613_ALCFA</name>
<dbReference type="InterPro" id="IPR032808">
    <property type="entry name" value="DoxX"/>
</dbReference>
<keyword evidence="3" id="KW-1003">Cell membrane</keyword>
<evidence type="ECO:0000256" key="5">
    <source>
        <dbReference type="ARBA" id="ARBA00022989"/>
    </source>
</evidence>
<dbReference type="EMBL" id="CP095873">
    <property type="protein sequence ID" value="UPL20582.1"/>
    <property type="molecule type" value="Genomic_DNA"/>
</dbReference>
<evidence type="ECO:0000256" key="7">
    <source>
        <dbReference type="SAM" id="Phobius"/>
    </source>
</evidence>
<gene>
    <name evidence="8" type="ORF">DF183_07155</name>
    <name evidence="9" type="ORF">MXF72_14370</name>
</gene>
<evidence type="ECO:0000256" key="6">
    <source>
        <dbReference type="ARBA" id="ARBA00023136"/>
    </source>
</evidence>
<evidence type="ECO:0000256" key="1">
    <source>
        <dbReference type="ARBA" id="ARBA00004651"/>
    </source>
</evidence>
<dbReference type="RefSeq" id="WP_009457944.1">
    <property type="nucleotide sequence ID" value="NZ_CAXOKM010000027.1"/>
</dbReference>
<protein>
    <submittedName>
        <fullName evidence="8">DoxX family protein</fullName>
    </submittedName>
</protein>
<feature type="transmembrane region" description="Helical" evidence="7">
    <location>
        <begin position="46"/>
        <end position="64"/>
    </location>
</feature>
<dbReference type="EMBL" id="QEXO01000002">
    <property type="protein sequence ID" value="PWE14493.1"/>
    <property type="molecule type" value="Genomic_DNA"/>
</dbReference>